<keyword evidence="7" id="KW-0496">Mitochondrion</keyword>
<reference evidence="11" key="1">
    <citation type="submission" date="2025-08" db="UniProtKB">
        <authorList>
            <consortium name="RefSeq"/>
        </authorList>
    </citation>
    <scope>IDENTIFICATION</scope>
    <source>
        <tissue evidence="11">Testes</tissue>
    </source>
</reference>
<dbReference type="InterPro" id="IPR002048">
    <property type="entry name" value="EF_hand_dom"/>
</dbReference>
<protein>
    <submittedName>
        <fullName evidence="11">Calcium uptake protein 3, mitochondrial-like</fullName>
    </submittedName>
</protein>
<dbReference type="GeneID" id="102801496"/>
<comment type="subcellular location">
    <subcellularLocation>
        <location evidence="1">Mitochondrion inner membrane</location>
    </subcellularLocation>
    <subcellularLocation>
        <location evidence="2">Mitochondrion intermembrane space</location>
    </subcellularLocation>
</comment>
<evidence type="ECO:0000256" key="5">
    <source>
        <dbReference type="ARBA" id="ARBA00022837"/>
    </source>
</evidence>
<evidence type="ECO:0000256" key="4">
    <source>
        <dbReference type="ARBA" id="ARBA00022792"/>
    </source>
</evidence>
<evidence type="ECO:0000259" key="9">
    <source>
        <dbReference type="PROSITE" id="PS50222"/>
    </source>
</evidence>
<dbReference type="PROSITE" id="PS00018">
    <property type="entry name" value="EF_HAND_1"/>
    <property type="match status" value="1"/>
</dbReference>
<evidence type="ECO:0000256" key="8">
    <source>
        <dbReference type="ARBA" id="ARBA00023136"/>
    </source>
</evidence>
<dbReference type="InterPro" id="IPR011992">
    <property type="entry name" value="EF-hand-dom_pair"/>
</dbReference>
<proteinExistence type="predicted"/>
<organism evidence="10 11">
    <name type="scientific">Saccoglossus kowalevskii</name>
    <name type="common">Acorn worm</name>
    <dbReference type="NCBI Taxonomy" id="10224"/>
    <lineage>
        <taxon>Eukaryota</taxon>
        <taxon>Metazoa</taxon>
        <taxon>Hemichordata</taxon>
        <taxon>Enteropneusta</taxon>
        <taxon>Harrimaniidae</taxon>
        <taxon>Saccoglossus</taxon>
    </lineage>
</organism>
<dbReference type="SUPFAM" id="SSF47473">
    <property type="entry name" value="EF-hand"/>
    <property type="match status" value="1"/>
</dbReference>
<dbReference type="PANTHER" id="PTHR12294:SF13">
    <property type="entry name" value="MITOCHONDRIAL CALCIUM UPTAKE 3, ISOFORM D"/>
    <property type="match status" value="1"/>
</dbReference>
<dbReference type="InterPro" id="IPR018247">
    <property type="entry name" value="EF_Hand_1_Ca_BS"/>
</dbReference>
<evidence type="ECO:0000256" key="6">
    <source>
        <dbReference type="ARBA" id="ARBA00022946"/>
    </source>
</evidence>
<keyword evidence="3" id="KW-0677">Repeat</keyword>
<keyword evidence="4" id="KW-0999">Mitochondrion inner membrane</keyword>
<gene>
    <name evidence="11" type="primary">LOC102801496</name>
</gene>
<name>A0ABM0MNG0_SACKO</name>
<evidence type="ECO:0000256" key="1">
    <source>
        <dbReference type="ARBA" id="ARBA00004273"/>
    </source>
</evidence>
<evidence type="ECO:0000313" key="10">
    <source>
        <dbReference type="Proteomes" id="UP000694865"/>
    </source>
</evidence>
<dbReference type="InterPro" id="IPR039800">
    <property type="entry name" value="MICU1/2/3"/>
</dbReference>
<dbReference type="Proteomes" id="UP000694865">
    <property type="component" value="Unplaced"/>
</dbReference>
<evidence type="ECO:0000313" key="11">
    <source>
        <dbReference type="RefSeq" id="XP_006821551.1"/>
    </source>
</evidence>
<feature type="non-terminal residue" evidence="11">
    <location>
        <position position="1"/>
    </location>
</feature>
<feature type="non-terminal residue" evidence="11">
    <location>
        <position position="166"/>
    </location>
</feature>
<keyword evidence="10" id="KW-1185">Reference proteome</keyword>
<sequence>IISYTEYVFLLCILTKPQGGFKIAFNMFDRDGNQKVDRQEFLVIEEIFGKKTDTDPSKSVSLVSKYLGRDRDTFKPQSLEGPPKTTLMVHLFGHKGRDTLDFQTFYRFMDDLQVEVLELEFMEFSKGMNTISEEEFAEVLLKYTRAVDTEREDYIERLKTRIQQDK</sequence>
<keyword evidence="5" id="KW-0106">Calcium</keyword>
<dbReference type="PANTHER" id="PTHR12294">
    <property type="entry name" value="EF HAND DOMAIN FAMILY A1,A2-RELATED"/>
    <property type="match status" value="1"/>
</dbReference>
<evidence type="ECO:0000256" key="2">
    <source>
        <dbReference type="ARBA" id="ARBA00004569"/>
    </source>
</evidence>
<dbReference type="PROSITE" id="PS50222">
    <property type="entry name" value="EF_HAND_2"/>
    <property type="match status" value="1"/>
</dbReference>
<dbReference type="RefSeq" id="XP_006821551.1">
    <property type="nucleotide sequence ID" value="XM_006821488.1"/>
</dbReference>
<evidence type="ECO:0000256" key="3">
    <source>
        <dbReference type="ARBA" id="ARBA00022737"/>
    </source>
</evidence>
<evidence type="ECO:0000256" key="7">
    <source>
        <dbReference type="ARBA" id="ARBA00023128"/>
    </source>
</evidence>
<keyword evidence="6" id="KW-0809">Transit peptide</keyword>
<keyword evidence="8" id="KW-0472">Membrane</keyword>
<feature type="domain" description="EF-hand" evidence="9">
    <location>
        <begin position="16"/>
        <end position="51"/>
    </location>
</feature>
<dbReference type="Gene3D" id="1.10.238.10">
    <property type="entry name" value="EF-hand"/>
    <property type="match status" value="1"/>
</dbReference>
<accession>A0ABM0MNG0</accession>